<reference evidence="2" key="1">
    <citation type="submission" date="2016-10" db="EMBL/GenBank/DDBJ databases">
        <authorList>
            <person name="Varghese N."/>
            <person name="Submissions S."/>
        </authorList>
    </citation>
    <scope>NUCLEOTIDE SEQUENCE [LARGE SCALE GENOMIC DNA]</scope>
    <source>
        <strain evidence="2">DSM 19326</strain>
    </source>
</reference>
<dbReference type="RefSeq" id="WP_089770169.1">
    <property type="nucleotide sequence ID" value="NZ_FNWX01000022.1"/>
</dbReference>
<dbReference type="Proteomes" id="UP000198555">
    <property type="component" value="Unassembled WGS sequence"/>
</dbReference>
<proteinExistence type="predicted"/>
<dbReference type="Pfam" id="PF13148">
    <property type="entry name" value="DUF3987"/>
    <property type="match status" value="1"/>
</dbReference>
<evidence type="ECO:0000313" key="2">
    <source>
        <dbReference type="Proteomes" id="UP000198555"/>
    </source>
</evidence>
<organism evidence="1 2">
    <name type="scientific">Epilithonimonas hominis</name>
    <dbReference type="NCBI Taxonomy" id="420404"/>
    <lineage>
        <taxon>Bacteria</taxon>
        <taxon>Pseudomonadati</taxon>
        <taxon>Bacteroidota</taxon>
        <taxon>Flavobacteriia</taxon>
        <taxon>Flavobacteriales</taxon>
        <taxon>Weeksellaceae</taxon>
        <taxon>Chryseobacterium group</taxon>
        <taxon>Epilithonimonas</taxon>
    </lineage>
</organism>
<accession>A0A1H6K788</accession>
<evidence type="ECO:0008006" key="3">
    <source>
        <dbReference type="Google" id="ProtNLM"/>
    </source>
</evidence>
<dbReference type="InterPro" id="IPR025048">
    <property type="entry name" value="DUF3987"/>
</dbReference>
<dbReference type="STRING" id="420404.SAMN05421793_12211"/>
<evidence type="ECO:0000313" key="1">
    <source>
        <dbReference type="EMBL" id="SEH70951.1"/>
    </source>
</evidence>
<name>A0A1H6K788_9FLAO</name>
<keyword evidence="2" id="KW-1185">Reference proteome</keyword>
<protein>
    <recommendedName>
        <fullName evidence="3">DUF3987 domain-containing protein</fullName>
    </recommendedName>
</protein>
<gene>
    <name evidence="1" type="ORF">SAMN05421793_12211</name>
</gene>
<sequence length="461" mass="52551">MVANKINPDFSDLQNPETITSHLQELKSQENDGRFPLTVFPEFLQNYIDELQAVLGYPQDFTAGAFLYSVSIGIGNTRVFELKKGMRAKANIFLTLVGRPGVHKSNPFQFALRRLHEIERNIEKEYLKELAIYEAEQEKPLKERDTTIKKPILTNYLLNDFTPEVLAKELGTNTRGLGIFADEILGWLLNLNKYNGGSNEESYLSLWNGFGYKVSRASKEQITVRNPFVSIAGTIQPERMKKAFSGKESNGFLDRLLFIYPDGLDSPKWNGDNIDLSNDDHFDNIITDLYRKLDFNINEYGDRLPMVITPSEKAKEVIIEWQRSFASSNDNEDEDTQSLGAKIENYFLRFNLILHIIAWITGEESEELVSSEQTARNAIILAEYFFAQAQKVRSYIYSNDIYTGLDQSKISFLEGLPKTFKAENAKAVAVDCGMSNGGMYRFLASSKYFKKIAHGVYEKII</sequence>
<dbReference type="AlphaFoldDB" id="A0A1H6K788"/>
<dbReference type="EMBL" id="FNWX01000022">
    <property type="protein sequence ID" value="SEH70951.1"/>
    <property type="molecule type" value="Genomic_DNA"/>
</dbReference>